<dbReference type="Proteomes" id="UP000299102">
    <property type="component" value="Unassembled WGS sequence"/>
</dbReference>
<evidence type="ECO:0000313" key="2">
    <source>
        <dbReference type="Proteomes" id="UP000299102"/>
    </source>
</evidence>
<protein>
    <submittedName>
        <fullName evidence="1">Uncharacterized protein</fullName>
    </submittedName>
</protein>
<proteinExistence type="predicted"/>
<dbReference type="AlphaFoldDB" id="A0A4C1ZBP3"/>
<reference evidence="1 2" key="1">
    <citation type="journal article" date="2019" name="Commun. Biol.">
        <title>The bagworm genome reveals a unique fibroin gene that provides high tensile strength.</title>
        <authorList>
            <person name="Kono N."/>
            <person name="Nakamura H."/>
            <person name="Ohtoshi R."/>
            <person name="Tomita M."/>
            <person name="Numata K."/>
            <person name="Arakawa K."/>
        </authorList>
    </citation>
    <scope>NUCLEOTIDE SEQUENCE [LARGE SCALE GENOMIC DNA]</scope>
</reference>
<sequence length="145" mass="16737">MKMNLCDLLMKECNVFLDRYRHYTLGHLCRCESTPIASRVKELHFKKDFKVEDVAAKKKRRVGPVLGMATCRHALVPDCTVSSPPCSVRAQASGCVCNCGRYVTLPNRRTEPWRLRRSLTIRRPCHHDAVHCYHEKNSQPTLTKR</sequence>
<organism evidence="1 2">
    <name type="scientific">Eumeta variegata</name>
    <name type="common">Bagworm moth</name>
    <name type="synonym">Eumeta japonica</name>
    <dbReference type="NCBI Taxonomy" id="151549"/>
    <lineage>
        <taxon>Eukaryota</taxon>
        <taxon>Metazoa</taxon>
        <taxon>Ecdysozoa</taxon>
        <taxon>Arthropoda</taxon>
        <taxon>Hexapoda</taxon>
        <taxon>Insecta</taxon>
        <taxon>Pterygota</taxon>
        <taxon>Neoptera</taxon>
        <taxon>Endopterygota</taxon>
        <taxon>Lepidoptera</taxon>
        <taxon>Glossata</taxon>
        <taxon>Ditrysia</taxon>
        <taxon>Tineoidea</taxon>
        <taxon>Psychidae</taxon>
        <taxon>Oiketicinae</taxon>
        <taxon>Eumeta</taxon>
    </lineage>
</organism>
<gene>
    <name evidence="1" type="ORF">EVAR_87510_1</name>
</gene>
<keyword evidence="2" id="KW-1185">Reference proteome</keyword>
<dbReference type="EMBL" id="BGZK01001674">
    <property type="protein sequence ID" value="GBP84359.1"/>
    <property type="molecule type" value="Genomic_DNA"/>
</dbReference>
<evidence type="ECO:0000313" key="1">
    <source>
        <dbReference type="EMBL" id="GBP84359.1"/>
    </source>
</evidence>
<name>A0A4C1ZBP3_EUMVA</name>
<comment type="caution">
    <text evidence="1">The sequence shown here is derived from an EMBL/GenBank/DDBJ whole genome shotgun (WGS) entry which is preliminary data.</text>
</comment>
<accession>A0A4C1ZBP3</accession>